<sequence length="83" mass="9316">MTKIIVNGRIEHIQIKDFQGVKTTVVQMINKSEKKGFEIIKIKLVDESVIVKEGDIVNIPVSISAMNNSIFYTQNGKIEIVKA</sequence>
<accession>A0AAP4PX27</accession>
<protein>
    <submittedName>
        <fullName evidence="1">Uncharacterized protein</fullName>
    </submittedName>
</protein>
<reference evidence="1" key="2">
    <citation type="submission" date="2023-01" db="EMBL/GenBank/DDBJ databases">
        <authorList>
            <person name="Uljanovas D."/>
        </authorList>
    </citation>
    <scope>NUCLEOTIDE SEQUENCE</scope>
    <source>
        <strain evidence="1">H19</strain>
    </source>
</reference>
<dbReference type="EMBL" id="JAQJJM010000004">
    <property type="protein sequence ID" value="MDN5131535.1"/>
    <property type="molecule type" value="Genomic_DNA"/>
</dbReference>
<organism evidence="1 2">
    <name type="scientific">Aliarcobacter butzleri</name>
    <dbReference type="NCBI Taxonomy" id="28197"/>
    <lineage>
        <taxon>Bacteria</taxon>
        <taxon>Pseudomonadati</taxon>
        <taxon>Campylobacterota</taxon>
        <taxon>Epsilonproteobacteria</taxon>
        <taxon>Campylobacterales</taxon>
        <taxon>Arcobacteraceae</taxon>
        <taxon>Aliarcobacter</taxon>
    </lineage>
</organism>
<evidence type="ECO:0000313" key="1">
    <source>
        <dbReference type="EMBL" id="MDN5131535.1"/>
    </source>
</evidence>
<gene>
    <name evidence="1" type="ORF">PJV92_02230</name>
</gene>
<dbReference type="AlphaFoldDB" id="A0AAP4PX27"/>
<dbReference type="RefSeq" id="WP_175530804.1">
    <property type="nucleotide sequence ID" value="NZ_JABWGL010000004.1"/>
</dbReference>
<reference evidence="1" key="1">
    <citation type="journal article" date="2023" name="Microorganisms">
        <title>Genomic Characterization of Arcobacter butzleri Strains Isolated from Various Sources in Lithuania.</title>
        <authorList>
            <person name="Uljanovas D."/>
            <person name="Golz G."/>
            <person name="Fleischmann S."/>
            <person name="Kudirkiene E."/>
            <person name="Kasetiene N."/>
            <person name="Grineviciene A."/>
            <person name="Tamuleviciene E."/>
            <person name="Aksomaitiene J."/>
            <person name="Alter T."/>
            <person name="Malakauskas M."/>
        </authorList>
    </citation>
    <scope>NUCLEOTIDE SEQUENCE</scope>
    <source>
        <strain evidence="1">H19</strain>
    </source>
</reference>
<name>A0AAP4PX27_9BACT</name>
<dbReference type="Proteomes" id="UP001171508">
    <property type="component" value="Unassembled WGS sequence"/>
</dbReference>
<comment type="caution">
    <text evidence="1">The sequence shown here is derived from an EMBL/GenBank/DDBJ whole genome shotgun (WGS) entry which is preliminary data.</text>
</comment>
<evidence type="ECO:0000313" key="2">
    <source>
        <dbReference type="Proteomes" id="UP001171508"/>
    </source>
</evidence>
<proteinExistence type="predicted"/>